<evidence type="ECO:0000256" key="3">
    <source>
        <dbReference type="ARBA" id="ARBA00023163"/>
    </source>
</evidence>
<dbReference type="InterPro" id="IPR009057">
    <property type="entry name" value="Homeodomain-like_sf"/>
</dbReference>
<protein>
    <submittedName>
        <fullName evidence="6">TetR family transcriptional regulator</fullName>
    </submittedName>
</protein>
<dbReference type="Gene3D" id="1.10.10.60">
    <property type="entry name" value="Homeodomain-like"/>
    <property type="match status" value="1"/>
</dbReference>
<keyword evidence="7" id="KW-1185">Reference proteome</keyword>
<dbReference type="EMBL" id="RBIL01000002">
    <property type="protein sequence ID" value="RKQ87234.1"/>
    <property type="molecule type" value="Genomic_DNA"/>
</dbReference>
<feature type="domain" description="HTH tetR-type" evidence="5">
    <location>
        <begin position="25"/>
        <end position="85"/>
    </location>
</feature>
<sequence>MWSYAGVVAVQAESEREGLRERKKRQTRDTIIRTALELFDRQGFAATTIPEIAEAANVSPRTVSTYFQAKEDLVFPDSSQMFDRLEVMLAARGADGTTADTLRRWFAEELPRLETEHAALARRVIQNDEHLIAYFAGHRVRGEEIIARSIAEDLSAEPDELEPRLASAATLAIFGVLDSLKKDKSDCEEHSPADALELLDRALVFVDAGIRALRDTAR</sequence>
<organism evidence="6 7">
    <name type="scientific">Solirubrobacter pauli</name>
    <dbReference type="NCBI Taxonomy" id="166793"/>
    <lineage>
        <taxon>Bacteria</taxon>
        <taxon>Bacillati</taxon>
        <taxon>Actinomycetota</taxon>
        <taxon>Thermoleophilia</taxon>
        <taxon>Solirubrobacterales</taxon>
        <taxon>Solirubrobacteraceae</taxon>
        <taxon>Solirubrobacter</taxon>
    </lineage>
</organism>
<keyword evidence="2 4" id="KW-0238">DNA-binding</keyword>
<keyword evidence="1" id="KW-0805">Transcription regulation</keyword>
<reference evidence="6 7" key="1">
    <citation type="submission" date="2018-10" db="EMBL/GenBank/DDBJ databases">
        <title>Genomic Encyclopedia of Archaeal and Bacterial Type Strains, Phase II (KMG-II): from individual species to whole genera.</title>
        <authorList>
            <person name="Goeker M."/>
        </authorList>
    </citation>
    <scope>NUCLEOTIDE SEQUENCE [LARGE SCALE GENOMIC DNA]</scope>
    <source>
        <strain evidence="6 7">DSM 14954</strain>
    </source>
</reference>
<dbReference type="PANTHER" id="PTHR30055">
    <property type="entry name" value="HTH-TYPE TRANSCRIPTIONAL REGULATOR RUTR"/>
    <property type="match status" value="1"/>
</dbReference>
<dbReference type="SUPFAM" id="SSF46689">
    <property type="entry name" value="Homeodomain-like"/>
    <property type="match status" value="1"/>
</dbReference>
<dbReference type="Proteomes" id="UP000278962">
    <property type="component" value="Unassembled WGS sequence"/>
</dbReference>
<dbReference type="PROSITE" id="PS01081">
    <property type="entry name" value="HTH_TETR_1"/>
    <property type="match status" value="1"/>
</dbReference>
<gene>
    <name evidence="6" type="ORF">C8N24_5255</name>
</gene>
<dbReference type="GO" id="GO:0003700">
    <property type="term" value="F:DNA-binding transcription factor activity"/>
    <property type="evidence" value="ECO:0007669"/>
    <property type="project" value="TreeGrafter"/>
</dbReference>
<dbReference type="Gene3D" id="1.10.357.10">
    <property type="entry name" value="Tetracycline Repressor, domain 2"/>
    <property type="match status" value="1"/>
</dbReference>
<dbReference type="InterPro" id="IPR050109">
    <property type="entry name" value="HTH-type_TetR-like_transc_reg"/>
</dbReference>
<dbReference type="AlphaFoldDB" id="A0A660L202"/>
<comment type="caution">
    <text evidence="6">The sequence shown here is derived from an EMBL/GenBank/DDBJ whole genome shotgun (WGS) entry which is preliminary data.</text>
</comment>
<evidence type="ECO:0000313" key="7">
    <source>
        <dbReference type="Proteomes" id="UP000278962"/>
    </source>
</evidence>
<dbReference type="InterPro" id="IPR023772">
    <property type="entry name" value="DNA-bd_HTH_TetR-type_CS"/>
</dbReference>
<evidence type="ECO:0000256" key="2">
    <source>
        <dbReference type="ARBA" id="ARBA00023125"/>
    </source>
</evidence>
<dbReference type="PANTHER" id="PTHR30055:SF234">
    <property type="entry name" value="HTH-TYPE TRANSCRIPTIONAL REGULATOR BETI"/>
    <property type="match status" value="1"/>
</dbReference>
<accession>A0A660L202</accession>
<evidence type="ECO:0000256" key="4">
    <source>
        <dbReference type="PROSITE-ProRule" id="PRU00335"/>
    </source>
</evidence>
<evidence type="ECO:0000259" key="5">
    <source>
        <dbReference type="PROSITE" id="PS50977"/>
    </source>
</evidence>
<dbReference type="Pfam" id="PF00440">
    <property type="entry name" value="TetR_N"/>
    <property type="match status" value="1"/>
</dbReference>
<dbReference type="PROSITE" id="PS50977">
    <property type="entry name" value="HTH_TETR_2"/>
    <property type="match status" value="1"/>
</dbReference>
<dbReference type="InterPro" id="IPR001647">
    <property type="entry name" value="HTH_TetR"/>
</dbReference>
<feature type="DNA-binding region" description="H-T-H motif" evidence="4">
    <location>
        <begin position="48"/>
        <end position="67"/>
    </location>
</feature>
<evidence type="ECO:0000313" key="6">
    <source>
        <dbReference type="EMBL" id="RKQ87234.1"/>
    </source>
</evidence>
<keyword evidence="3" id="KW-0804">Transcription</keyword>
<proteinExistence type="predicted"/>
<dbReference type="PRINTS" id="PR00455">
    <property type="entry name" value="HTHTETR"/>
</dbReference>
<dbReference type="GO" id="GO:0000976">
    <property type="term" value="F:transcription cis-regulatory region binding"/>
    <property type="evidence" value="ECO:0007669"/>
    <property type="project" value="TreeGrafter"/>
</dbReference>
<evidence type="ECO:0000256" key="1">
    <source>
        <dbReference type="ARBA" id="ARBA00023015"/>
    </source>
</evidence>
<name>A0A660L202_9ACTN</name>